<organism evidence="2 3">
    <name type="scientific">Methanoculleus frigidifontis</name>
    <dbReference type="NCBI Taxonomy" id="2584085"/>
    <lineage>
        <taxon>Archaea</taxon>
        <taxon>Methanobacteriati</taxon>
        <taxon>Methanobacteriota</taxon>
        <taxon>Stenosarchaea group</taxon>
        <taxon>Methanomicrobia</taxon>
        <taxon>Methanomicrobiales</taxon>
        <taxon>Methanomicrobiaceae</taxon>
        <taxon>Methanoculleus</taxon>
    </lineage>
</organism>
<dbReference type="PANTHER" id="PTHR10900">
    <property type="entry name" value="PERIOSTIN-RELATED"/>
    <property type="match status" value="1"/>
</dbReference>
<dbReference type="PROSITE" id="PS50213">
    <property type="entry name" value="FAS1"/>
    <property type="match status" value="1"/>
</dbReference>
<dbReference type="EMBL" id="VCYH01000012">
    <property type="protein sequence ID" value="MDN7025987.1"/>
    <property type="molecule type" value="Genomic_DNA"/>
</dbReference>
<dbReference type="InterPro" id="IPR050904">
    <property type="entry name" value="Adhesion/Biosynth-related"/>
</dbReference>
<sequence length="146" mass="15957">MEMKNIIETAEADGRFTKLLGVIREAGMEQTLAHEGPYTLFAPMDEAITGVSEAVFNEIMANRRNMTDILSYHVIAGKFVSNDLRVAESIKTLLGDHIDISEAGGAIQVNTATIVQPDIECSNGYIHVIDALLIPRAAEARTAKWI</sequence>
<feature type="domain" description="FAS1" evidence="1">
    <location>
        <begin position="3"/>
        <end position="133"/>
    </location>
</feature>
<dbReference type="SMART" id="SM00554">
    <property type="entry name" value="FAS1"/>
    <property type="match status" value="1"/>
</dbReference>
<protein>
    <submittedName>
        <fullName evidence="2">Fasciclin domain-containing protein</fullName>
    </submittedName>
</protein>
<proteinExistence type="predicted"/>
<dbReference type="PANTHER" id="PTHR10900:SF77">
    <property type="entry name" value="FI19380P1"/>
    <property type="match status" value="1"/>
</dbReference>
<evidence type="ECO:0000259" key="1">
    <source>
        <dbReference type="PROSITE" id="PS50213"/>
    </source>
</evidence>
<comment type="caution">
    <text evidence="2">The sequence shown here is derived from an EMBL/GenBank/DDBJ whole genome shotgun (WGS) entry which is preliminary data.</text>
</comment>
<dbReference type="SUPFAM" id="SSF82153">
    <property type="entry name" value="FAS1 domain"/>
    <property type="match status" value="1"/>
</dbReference>
<gene>
    <name evidence="2" type="ORF">FGU65_14015</name>
</gene>
<keyword evidence="3" id="KW-1185">Reference proteome</keyword>
<accession>A0ABT8MDH0</accession>
<dbReference type="Gene3D" id="2.30.180.10">
    <property type="entry name" value="FAS1 domain"/>
    <property type="match status" value="1"/>
</dbReference>
<name>A0ABT8MDH0_9EURY</name>
<evidence type="ECO:0000313" key="2">
    <source>
        <dbReference type="EMBL" id="MDN7025987.1"/>
    </source>
</evidence>
<dbReference type="InterPro" id="IPR036378">
    <property type="entry name" value="FAS1_dom_sf"/>
</dbReference>
<dbReference type="InterPro" id="IPR000782">
    <property type="entry name" value="FAS1_domain"/>
</dbReference>
<reference evidence="2" key="1">
    <citation type="submission" date="2019-05" db="EMBL/GenBank/DDBJ databases">
        <title>Methanoculleus sp. FWC-SCC1, a methanogenic archaeon isolated from deep marine cold seep.</title>
        <authorList>
            <person name="Chen Y.-W."/>
            <person name="Chen S.-C."/>
            <person name="Teng N.-H."/>
            <person name="Lai M.-C."/>
        </authorList>
    </citation>
    <scope>NUCLEOTIDE SEQUENCE</scope>
    <source>
        <strain evidence="2">FWC-SCC1</strain>
    </source>
</reference>
<dbReference type="Proteomes" id="UP001168338">
    <property type="component" value="Unassembled WGS sequence"/>
</dbReference>
<evidence type="ECO:0000313" key="3">
    <source>
        <dbReference type="Proteomes" id="UP001168338"/>
    </source>
</evidence>
<dbReference type="Pfam" id="PF02469">
    <property type="entry name" value="Fasciclin"/>
    <property type="match status" value="1"/>
</dbReference>